<reference evidence="2 3" key="1">
    <citation type="journal article" date="2001" name="Proc. Natl. Acad. Sci. U.S.A.">
        <title>Complete genome sequence of Caulobacter crescentus.</title>
        <authorList>
            <person name="Nierman W.C."/>
            <person name="Feldblyum T.V."/>
            <person name="Laub M.T."/>
            <person name="Paulsen I.T."/>
            <person name="Nelson K.E."/>
            <person name="Eisen J.A."/>
            <person name="Heidelberg J.F."/>
            <person name="Alley M.R."/>
            <person name="Ohta N."/>
            <person name="Maddock J.R."/>
            <person name="Potocka I."/>
            <person name="Nelson W.C."/>
            <person name="Newton A."/>
            <person name="Stephens C."/>
            <person name="Phadke N.D."/>
            <person name="Ely B."/>
            <person name="DeBoy R.T."/>
            <person name="Dodson R.J."/>
            <person name="Durkin A.S."/>
            <person name="Gwinn M.L."/>
            <person name="Haft D.H."/>
            <person name="Kolonay J.F."/>
            <person name="Smit J."/>
            <person name="Craven M.B."/>
            <person name="Khouri H."/>
            <person name="Shetty J."/>
            <person name="Berry K."/>
            <person name="Utterback T."/>
            <person name="Tran K."/>
            <person name="Wolf A."/>
            <person name="Vamathevan J."/>
            <person name="Ermolaeva M."/>
            <person name="White O."/>
            <person name="Salzberg S.L."/>
            <person name="Venter J.C."/>
            <person name="Shapiro L."/>
            <person name="Fraser C.M."/>
        </authorList>
    </citation>
    <scope>NUCLEOTIDE SEQUENCE [LARGE SCALE GENOMIC DNA]</scope>
    <source>
        <strain evidence="3">ATCC 19089 / CB15</strain>
    </source>
</reference>
<gene>
    <name evidence="2" type="ordered locus">CC_3671</name>
</gene>
<feature type="compositionally biased region" description="Basic residues" evidence="1">
    <location>
        <begin position="175"/>
        <end position="213"/>
    </location>
</feature>
<evidence type="ECO:0000313" key="3">
    <source>
        <dbReference type="Proteomes" id="UP000001816"/>
    </source>
</evidence>
<keyword evidence="3" id="KW-1185">Reference proteome</keyword>
<dbReference type="HOGENOM" id="CLU_999999_0_0_5"/>
<name>Q9A295_CAUVC</name>
<dbReference type="BioCyc" id="CAULO:CC3671-MONOMER"/>
<dbReference type="Proteomes" id="UP000001816">
    <property type="component" value="Chromosome"/>
</dbReference>
<dbReference type="STRING" id="190650.CC_3671"/>
<feature type="compositionally biased region" description="Gly residues" evidence="1">
    <location>
        <begin position="225"/>
        <end position="234"/>
    </location>
</feature>
<evidence type="ECO:0000256" key="1">
    <source>
        <dbReference type="SAM" id="MobiDB-lite"/>
    </source>
</evidence>
<dbReference type="EnsemblBacteria" id="AAK25633">
    <property type="protein sequence ID" value="AAK25633"/>
    <property type="gene ID" value="CC_3671"/>
</dbReference>
<evidence type="ECO:0000313" key="2">
    <source>
        <dbReference type="EMBL" id="AAK25633.1"/>
    </source>
</evidence>
<proteinExistence type="predicted"/>
<dbReference type="EMBL" id="AE005673">
    <property type="protein sequence ID" value="AAK25633.1"/>
    <property type="molecule type" value="Genomic_DNA"/>
</dbReference>
<sequence length="278" mass="29698">MAVSLRRGSGALKGAASAARAGSADLALEDHLTVAALEHGGALGVEAMDEDALSAAHAVLAHAQHVEGLLLAGSEGGVEGPGGLGALLHGVSGLGHAVETLQGGRRRALGPFHLVAVGLVALFLFDDLTLDLDLRRRRLDKGLQGAVLVRTQLQNVAQALGALFRIRRAAVAHHHHVHAGTRHGHHALYGHGRQRRQRRQGRFGRRGRRRGGGRSRDLRESRAGDQGGEGGAGDGQPRRGFTHGCELPVVVRAWSLATRLWRENVRVHEQFYRFAPSR</sequence>
<feature type="region of interest" description="Disordered" evidence="1">
    <location>
        <begin position="175"/>
        <end position="240"/>
    </location>
</feature>
<feature type="compositionally biased region" description="Basic and acidic residues" evidence="1">
    <location>
        <begin position="214"/>
        <end position="223"/>
    </location>
</feature>
<dbReference type="AlphaFoldDB" id="Q9A295"/>
<protein>
    <submittedName>
        <fullName evidence="2">Uncharacterized protein</fullName>
    </submittedName>
</protein>
<accession>Q9A295</accession>
<dbReference type="KEGG" id="ccr:CC_3671"/>
<dbReference type="PIR" id="E87704">
    <property type="entry name" value="E87704"/>
</dbReference>
<organism evidence="2 3">
    <name type="scientific">Caulobacter vibrioides (strain ATCC 19089 / CIP 103742 / CB 15)</name>
    <name type="common">Caulobacter crescentus</name>
    <dbReference type="NCBI Taxonomy" id="190650"/>
    <lineage>
        <taxon>Bacteria</taxon>
        <taxon>Pseudomonadati</taxon>
        <taxon>Pseudomonadota</taxon>
        <taxon>Alphaproteobacteria</taxon>
        <taxon>Caulobacterales</taxon>
        <taxon>Caulobacteraceae</taxon>
        <taxon>Caulobacter</taxon>
    </lineage>
</organism>